<gene>
    <name evidence="2" type="ORF">AVDCRST_MAG36-1912</name>
</gene>
<accession>A0A6J4M4M9</accession>
<reference evidence="2" key="1">
    <citation type="submission" date="2020-02" db="EMBL/GenBank/DDBJ databases">
        <authorList>
            <person name="Meier V. D."/>
        </authorList>
    </citation>
    <scope>NUCLEOTIDE SEQUENCE</scope>
    <source>
        <strain evidence="2">AVDCRST_MAG36</strain>
    </source>
</reference>
<proteinExistence type="predicted"/>
<feature type="compositionally biased region" description="Basic and acidic residues" evidence="1">
    <location>
        <begin position="9"/>
        <end position="30"/>
    </location>
</feature>
<dbReference type="AlphaFoldDB" id="A0A6J4M4M9"/>
<evidence type="ECO:0000313" key="2">
    <source>
        <dbReference type="EMBL" id="CAA9350182.1"/>
    </source>
</evidence>
<organism evidence="2">
    <name type="scientific">uncultured Nocardioidaceae bacterium</name>
    <dbReference type="NCBI Taxonomy" id="253824"/>
    <lineage>
        <taxon>Bacteria</taxon>
        <taxon>Bacillati</taxon>
        <taxon>Actinomycetota</taxon>
        <taxon>Actinomycetes</taxon>
        <taxon>Propionibacteriales</taxon>
        <taxon>Nocardioidaceae</taxon>
        <taxon>environmental samples</taxon>
    </lineage>
</organism>
<sequence>MHPSGEVVDGDHPSGPRGHEGRLDMRREEGLSPGAAFRLPAPHRLLYCAITDQNPDRGT</sequence>
<name>A0A6J4M4M9_9ACTN</name>
<evidence type="ECO:0000256" key="1">
    <source>
        <dbReference type="SAM" id="MobiDB-lite"/>
    </source>
</evidence>
<dbReference type="EMBL" id="CADCUH010000129">
    <property type="protein sequence ID" value="CAA9350182.1"/>
    <property type="molecule type" value="Genomic_DNA"/>
</dbReference>
<protein>
    <submittedName>
        <fullName evidence="2">Uncharacterized protein</fullName>
    </submittedName>
</protein>
<feature type="region of interest" description="Disordered" evidence="1">
    <location>
        <begin position="1"/>
        <end position="38"/>
    </location>
</feature>